<dbReference type="Proteomes" id="UP000326464">
    <property type="component" value="Unassembled WGS sequence"/>
</dbReference>
<name>A0A7X1NNZ9_9MICC</name>
<dbReference type="GO" id="GO:0015385">
    <property type="term" value="F:sodium:proton antiporter activity"/>
    <property type="evidence" value="ECO:0007669"/>
    <property type="project" value="TreeGrafter"/>
</dbReference>
<keyword evidence="6 8" id="KW-1133">Transmembrane helix</keyword>
<dbReference type="AlphaFoldDB" id="A0A7X1NNZ9"/>
<evidence type="ECO:0000256" key="3">
    <source>
        <dbReference type="ARBA" id="ARBA00022448"/>
    </source>
</evidence>
<dbReference type="InterPro" id="IPR007208">
    <property type="entry name" value="MrpF/PhaF-like"/>
</dbReference>
<dbReference type="GO" id="GO:0005886">
    <property type="term" value="C:plasma membrane"/>
    <property type="evidence" value="ECO:0007669"/>
    <property type="project" value="UniProtKB-SubCell"/>
</dbReference>
<proteinExistence type="inferred from homology"/>
<comment type="caution">
    <text evidence="9">The sequence shown here is derived from an EMBL/GenBank/DDBJ whole genome shotgun (WGS) entry which is preliminary data.</text>
</comment>
<evidence type="ECO:0000256" key="4">
    <source>
        <dbReference type="ARBA" id="ARBA00022475"/>
    </source>
</evidence>
<dbReference type="PANTHER" id="PTHR34702:SF1">
    <property type="entry name" value="NA(+)_H(+) ANTIPORTER SUBUNIT F"/>
    <property type="match status" value="1"/>
</dbReference>
<feature type="transmembrane region" description="Helical" evidence="8">
    <location>
        <begin position="33"/>
        <end position="53"/>
    </location>
</feature>
<keyword evidence="10" id="KW-1185">Reference proteome</keyword>
<comment type="subcellular location">
    <subcellularLocation>
        <location evidence="1">Cell membrane</location>
        <topology evidence="1">Multi-pass membrane protein</topology>
    </subcellularLocation>
</comment>
<feature type="transmembrane region" description="Helical" evidence="8">
    <location>
        <begin position="59"/>
        <end position="81"/>
    </location>
</feature>
<reference evidence="10" key="1">
    <citation type="submission" date="2019-07" db="EMBL/GenBank/DDBJ databases">
        <title>Arthrobacter KR32 sp. nov., isolated from mountain cheese made of cows milk.</title>
        <authorList>
            <person name="Flegler A."/>
        </authorList>
    </citation>
    <scope>NUCLEOTIDE SEQUENCE [LARGE SCALE GENOMIC DNA]</scope>
    <source>
        <strain evidence="10">KR32</strain>
    </source>
</reference>
<evidence type="ECO:0000256" key="5">
    <source>
        <dbReference type="ARBA" id="ARBA00022692"/>
    </source>
</evidence>
<sequence length="85" mass="8867">MSAVIYVVGGILALAAGLALYRAVLGPSILDRVLALDVVLAIIGAALVLNMVVNRHLDNLILLVAISLIGFIGSVTVARFVTDRK</sequence>
<protein>
    <submittedName>
        <fullName evidence="9">Cation:proton antiporter</fullName>
    </submittedName>
</protein>
<evidence type="ECO:0000256" key="8">
    <source>
        <dbReference type="SAM" id="Phobius"/>
    </source>
</evidence>
<evidence type="ECO:0000256" key="2">
    <source>
        <dbReference type="ARBA" id="ARBA00009212"/>
    </source>
</evidence>
<evidence type="ECO:0000256" key="1">
    <source>
        <dbReference type="ARBA" id="ARBA00004651"/>
    </source>
</evidence>
<evidence type="ECO:0000313" key="10">
    <source>
        <dbReference type="Proteomes" id="UP000326464"/>
    </source>
</evidence>
<accession>A0A7X1NNZ9</accession>
<dbReference type="RefSeq" id="WP_152812940.1">
    <property type="nucleotide sequence ID" value="NZ_VJXX01000001.1"/>
</dbReference>
<evidence type="ECO:0000256" key="7">
    <source>
        <dbReference type="ARBA" id="ARBA00023136"/>
    </source>
</evidence>
<dbReference type="Pfam" id="PF04066">
    <property type="entry name" value="MrpF_PhaF"/>
    <property type="match status" value="1"/>
</dbReference>
<feature type="transmembrane region" description="Helical" evidence="8">
    <location>
        <begin position="6"/>
        <end position="24"/>
    </location>
</feature>
<keyword evidence="3" id="KW-0813">Transport</keyword>
<dbReference type="OrthoDB" id="3733837at2"/>
<dbReference type="PANTHER" id="PTHR34702">
    <property type="entry name" value="NA(+)/H(+) ANTIPORTER SUBUNIT F1"/>
    <property type="match status" value="1"/>
</dbReference>
<dbReference type="EMBL" id="VJXX01000001">
    <property type="protein sequence ID" value="MPY10213.1"/>
    <property type="molecule type" value="Genomic_DNA"/>
</dbReference>
<organism evidence="9 10">
    <name type="scientific">Arthrobacter bussei</name>
    <dbReference type="NCBI Taxonomy" id="2594179"/>
    <lineage>
        <taxon>Bacteria</taxon>
        <taxon>Bacillati</taxon>
        <taxon>Actinomycetota</taxon>
        <taxon>Actinomycetes</taxon>
        <taxon>Micrococcales</taxon>
        <taxon>Micrococcaceae</taxon>
        <taxon>Arthrobacter</taxon>
    </lineage>
</organism>
<evidence type="ECO:0000313" key="9">
    <source>
        <dbReference type="EMBL" id="MPY10213.1"/>
    </source>
</evidence>
<keyword evidence="7 8" id="KW-0472">Membrane</keyword>
<keyword evidence="4" id="KW-1003">Cell membrane</keyword>
<keyword evidence="5 8" id="KW-0812">Transmembrane</keyword>
<comment type="similarity">
    <text evidence="2">Belongs to the CPA3 antiporters (TC 2.A.63) subunit F family.</text>
</comment>
<gene>
    <name evidence="9" type="ORF">FNH21_05675</name>
</gene>
<evidence type="ECO:0000256" key="6">
    <source>
        <dbReference type="ARBA" id="ARBA00022989"/>
    </source>
</evidence>